<protein>
    <submittedName>
        <fullName evidence="1">Uncharacterized protein</fullName>
    </submittedName>
</protein>
<comment type="caution">
    <text evidence="1">The sequence shown here is derived from an EMBL/GenBank/DDBJ whole genome shotgun (WGS) entry which is preliminary data.</text>
</comment>
<gene>
    <name evidence="1" type="ORF">J41TS12_18580</name>
</gene>
<sequence>MDAETIMNLAPGPEMNKLVRDALAEYEESEYEQEMKWSEDNAAALELWKLIDCYCHCVCLAKLGTDIPPIISQMASIGEEGHRVTVYVGDWREALCKAFLLWENGKSGDFMHPNWEQAMKSAPERIFN</sequence>
<dbReference type="Proteomes" id="UP000681162">
    <property type="component" value="Unassembled WGS sequence"/>
</dbReference>
<evidence type="ECO:0000313" key="2">
    <source>
        <dbReference type="Proteomes" id="UP000681162"/>
    </source>
</evidence>
<reference evidence="1 2" key="1">
    <citation type="submission" date="2021-03" db="EMBL/GenBank/DDBJ databases">
        <title>Antimicrobial resistance genes in bacteria isolated from Japanese honey, and their potential for conferring macrolide and lincosamide resistance in the American foulbrood pathogen Paenibacillus larvae.</title>
        <authorList>
            <person name="Okamoto M."/>
            <person name="Kumagai M."/>
            <person name="Kanamori H."/>
            <person name="Takamatsu D."/>
        </authorList>
    </citation>
    <scope>NUCLEOTIDE SEQUENCE [LARGE SCALE GENOMIC DNA]</scope>
    <source>
        <strain evidence="1 2">J41TS12</strain>
    </source>
</reference>
<keyword evidence="2" id="KW-1185">Reference proteome</keyword>
<dbReference type="AlphaFoldDB" id="A0A919XUQ0"/>
<dbReference type="EMBL" id="BORR01000005">
    <property type="protein sequence ID" value="GIO36997.1"/>
    <property type="molecule type" value="Genomic_DNA"/>
</dbReference>
<dbReference type="RefSeq" id="WP_212939290.1">
    <property type="nucleotide sequence ID" value="NZ_BORR01000005.1"/>
</dbReference>
<proteinExistence type="predicted"/>
<organism evidence="1 2">
    <name type="scientific">Paenibacillus antibioticophila</name>
    <dbReference type="NCBI Taxonomy" id="1274374"/>
    <lineage>
        <taxon>Bacteria</taxon>
        <taxon>Bacillati</taxon>
        <taxon>Bacillota</taxon>
        <taxon>Bacilli</taxon>
        <taxon>Bacillales</taxon>
        <taxon>Paenibacillaceae</taxon>
        <taxon>Paenibacillus</taxon>
    </lineage>
</organism>
<accession>A0A919XUQ0</accession>
<name>A0A919XUQ0_9BACL</name>
<evidence type="ECO:0000313" key="1">
    <source>
        <dbReference type="EMBL" id="GIO36997.1"/>
    </source>
</evidence>